<dbReference type="PANTHER" id="PTHR40260:SF2">
    <property type="entry name" value="BLR8190 PROTEIN"/>
    <property type="match status" value="1"/>
</dbReference>
<dbReference type="EMBL" id="CP000961">
    <property type="protein sequence ID" value="ACA84516.1"/>
    <property type="molecule type" value="Genomic_DNA"/>
</dbReference>
<accession>B1KMA3</accession>
<proteinExistence type="predicted"/>
<name>B1KMA3_SHEWM</name>
<dbReference type="Gene3D" id="3.30.70.100">
    <property type="match status" value="1"/>
</dbReference>
<dbReference type="NCBIfam" id="TIGR02118">
    <property type="entry name" value="EthD family reductase"/>
    <property type="match status" value="1"/>
</dbReference>
<evidence type="ECO:0000313" key="2">
    <source>
        <dbReference type="Proteomes" id="UP000002168"/>
    </source>
</evidence>
<keyword evidence="2" id="KW-1185">Reference proteome</keyword>
<reference evidence="1 2" key="1">
    <citation type="submission" date="2008-02" db="EMBL/GenBank/DDBJ databases">
        <title>Complete sequence of Shewanella woodyi ATCC 51908.</title>
        <authorList>
            <consortium name="US DOE Joint Genome Institute"/>
            <person name="Copeland A."/>
            <person name="Lucas S."/>
            <person name="Lapidus A."/>
            <person name="Glavina del Rio T."/>
            <person name="Dalin E."/>
            <person name="Tice H."/>
            <person name="Bruce D."/>
            <person name="Goodwin L."/>
            <person name="Pitluck S."/>
            <person name="Sims D."/>
            <person name="Brettin T."/>
            <person name="Detter J.C."/>
            <person name="Han C."/>
            <person name="Kuske C.R."/>
            <person name="Schmutz J."/>
            <person name="Larimer F."/>
            <person name="Land M."/>
            <person name="Hauser L."/>
            <person name="Kyrpides N."/>
            <person name="Lykidis A."/>
            <person name="Zhao J.-S."/>
            <person name="Richardson P."/>
        </authorList>
    </citation>
    <scope>NUCLEOTIDE SEQUENCE [LARGE SCALE GENOMIC DNA]</scope>
    <source>
        <strain evidence="2">ATCC 51908 / MS32</strain>
    </source>
</reference>
<dbReference type="KEGG" id="swd:Swoo_0215"/>
<gene>
    <name evidence="1" type="ordered locus">Swoo_0215</name>
</gene>
<dbReference type="Proteomes" id="UP000002168">
    <property type="component" value="Chromosome"/>
</dbReference>
<dbReference type="InterPro" id="IPR009799">
    <property type="entry name" value="EthD_dom"/>
</dbReference>
<dbReference type="SUPFAM" id="SSF54909">
    <property type="entry name" value="Dimeric alpha+beta barrel"/>
    <property type="match status" value="1"/>
</dbReference>
<dbReference type="PANTHER" id="PTHR40260">
    <property type="entry name" value="BLR8190 PROTEIN"/>
    <property type="match status" value="1"/>
</dbReference>
<dbReference type="AlphaFoldDB" id="B1KMA3"/>
<dbReference type="HOGENOM" id="CLU_115019_1_0_6"/>
<dbReference type="RefSeq" id="WP_012322865.1">
    <property type="nucleotide sequence ID" value="NC_010506.1"/>
</dbReference>
<sequence>MIRIAISYPKTKNNNPTEQFDMDYYRERHMALVEINYLPHGLIRWELDIPQIGLGEPPVFAIGYLYFTNLQEMKNAFKQAGSIVLADIINFTNVTPIIVVSEITIMGGSHE</sequence>
<dbReference type="GO" id="GO:0016491">
    <property type="term" value="F:oxidoreductase activity"/>
    <property type="evidence" value="ECO:0007669"/>
    <property type="project" value="InterPro"/>
</dbReference>
<evidence type="ECO:0000313" key="1">
    <source>
        <dbReference type="EMBL" id="ACA84516.1"/>
    </source>
</evidence>
<organism evidence="1 2">
    <name type="scientific">Shewanella woodyi (strain ATCC 51908 / MS32)</name>
    <dbReference type="NCBI Taxonomy" id="392500"/>
    <lineage>
        <taxon>Bacteria</taxon>
        <taxon>Pseudomonadati</taxon>
        <taxon>Pseudomonadota</taxon>
        <taxon>Gammaproteobacteria</taxon>
        <taxon>Alteromonadales</taxon>
        <taxon>Shewanellaceae</taxon>
        <taxon>Shewanella</taxon>
    </lineage>
</organism>
<dbReference type="STRING" id="392500.Swoo_0215"/>
<protein>
    <submittedName>
        <fullName evidence="1">Ethyl tert-butyl ether degradation EthD</fullName>
    </submittedName>
</protein>
<dbReference type="InterPro" id="IPR011008">
    <property type="entry name" value="Dimeric_a/b-barrel"/>
</dbReference>